<evidence type="ECO:0000256" key="1">
    <source>
        <dbReference type="ARBA" id="ARBA00004141"/>
    </source>
</evidence>
<feature type="transmembrane region" description="Helical" evidence="9">
    <location>
        <begin position="50"/>
        <end position="72"/>
    </location>
</feature>
<feature type="transmembrane region" description="Helical" evidence="9">
    <location>
        <begin position="92"/>
        <end position="110"/>
    </location>
</feature>
<dbReference type="EMBL" id="JZEE01000238">
    <property type="protein sequence ID" value="KJK66600.1"/>
    <property type="molecule type" value="Genomic_DNA"/>
</dbReference>
<dbReference type="CDD" id="cd03253">
    <property type="entry name" value="ABCC_ATM1_transporter"/>
    <property type="match status" value="1"/>
</dbReference>
<keyword evidence="6 9" id="KW-1133">Transmembrane helix</keyword>
<dbReference type="PROSITE" id="PS50929">
    <property type="entry name" value="ABC_TM1F"/>
    <property type="match status" value="1"/>
</dbReference>
<evidence type="ECO:0000256" key="6">
    <source>
        <dbReference type="ARBA" id="ARBA00022989"/>
    </source>
</evidence>
<dbReference type="Pfam" id="PF00664">
    <property type="entry name" value="ABC_membrane"/>
    <property type="match status" value="1"/>
</dbReference>
<feature type="domain" description="ABC transmembrane type-1" evidence="11">
    <location>
        <begin position="236"/>
        <end position="518"/>
    </location>
</feature>
<evidence type="ECO:0000256" key="3">
    <source>
        <dbReference type="ARBA" id="ARBA00022692"/>
    </source>
</evidence>
<accession>A0A0F0IFX9</accession>
<dbReference type="GO" id="GO:0000041">
    <property type="term" value="P:transition metal ion transport"/>
    <property type="evidence" value="ECO:0007669"/>
    <property type="project" value="UniProtKB-ARBA"/>
</dbReference>
<name>A0A0F0IFX9_ASPPU</name>
<dbReference type="SUPFAM" id="SSF90123">
    <property type="entry name" value="ABC transporter transmembrane region"/>
    <property type="match status" value="1"/>
</dbReference>
<dbReference type="InterPro" id="IPR003593">
    <property type="entry name" value="AAA+_ATPase"/>
</dbReference>
<keyword evidence="5" id="KW-0067">ATP-binding</keyword>
<keyword evidence="3 9" id="KW-0812">Transmembrane</keyword>
<dbReference type="PROSITE" id="PS00211">
    <property type="entry name" value="ABC_TRANSPORTER_1"/>
    <property type="match status" value="1"/>
</dbReference>
<evidence type="ECO:0000313" key="13">
    <source>
        <dbReference type="Proteomes" id="UP000033540"/>
    </source>
</evidence>
<evidence type="ECO:0000259" key="11">
    <source>
        <dbReference type="PROSITE" id="PS50929"/>
    </source>
</evidence>
<dbReference type="InterPro" id="IPR003439">
    <property type="entry name" value="ABC_transporter-like_ATP-bd"/>
</dbReference>
<feature type="transmembrane region" description="Helical" evidence="9">
    <location>
        <begin position="465"/>
        <end position="483"/>
    </location>
</feature>
<dbReference type="CDD" id="cd18583">
    <property type="entry name" value="ABC_6TM_HMT1"/>
    <property type="match status" value="1"/>
</dbReference>
<reference evidence="12 13" key="1">
    <citation type="submission" date="2015-02" db="EMBL/GenBank/DDBJ databases">
        <title>Draft genome sequence of Aspergillus parasiticus SU-1.</title>
        <authorList>
            <person name="Yu J."/>
            <person name="Fedorova N."/>
            <person name="Yin Y."/>
            <person name="Losada L."/>
            <person name="Zafar N."/>
            <person name="Taujale R."/>
            <person name="Ehrlich K.C."/>
            <person name="Bhatnagar D."/>
            <person name="Cleveland T.E."/>
            <person name="Bennett J.W."/>
            <person name="Nierman W.C."/>
        </authorList>
    </citation>
    <scope>NUCLEOTIDE SEQUENCE [LARGE SCALE GENOMIC DNA]</scope>
    <source>
        <strain evidence="13">ATCC 56775 / NRRL 5862 / SRRC 143 / SU-1</strain>
    </source>
</reference>
<evidence type="ECO:0000256" key="8">
    <source>
        <dbReference type="ARBA" id="ARBA00024363"/>
    </source>
</evidence>
<feature type="transmembrane region" description="Helical" evidence="9">
    <location>
        <begin position="374"/>
        <end position="394"/>
    </location>
</feature>
<dbReference type="GO" id="GO:0005524">
    <property type="term" value="F:ATP binding"/>
    <property type="evidence" value="ECO:0007669"/>
    <property type="project" value="UniProtKB-KW"/>
</dbReference>
<dbReference type="GO" id="GO:0140359">
    <property type="term" value="F:ABC-type transporter activity"/>
    <property type="evidence" value="ECO:0007669"/>
    <property type="project" value="InterPro"/>
</dbReference>
<dbReference type="STRING" id="1403190.A0A0F0IFX9"/>
<dbReference type="OrthoDB" id="6500128at2759"/>
<feature type="transmembrane region" description="Helical" evidence="9">
    <location>
        <begin position="122"/>
        <end position="142"/>
    </location>
</feature>
<dbReference type="GO" id="GO:0005774">
    <property type="term" value="C:vacuolar membrane"/>
    <property type="evidence" value="ECO:0007669"/>
    <property type="project" value="TreeGrafter"/>
</dbReference>
<proteinExistence type="inferred from homology"/>
<comment type="subcellular location">
    <subcellularLocation>
        <location evidence="1">Membrane</location>
        <topology evidence="1">Multi-pass membrane protein</topology>
    </subcellularLocation>
</comment>
<evidence type="ECO:0000256" key="4">
    <source>
        <dbReference type="ARBA" id="ARBA00022741"/>
    </source>
</evidence>
<dbReference type="AlphaFoldDB" id="A0A0F0IFX9"/>
<evidence type="ECO:0000256" key="9">
    <source>
        <dbReference type="SAM" id="Phobius"/>
    </source>
</evidence>
<feature type="transmembrane region" description="Helical" evidence="9">
    <location>
        <begin position="154"/>
        <end position="175"/>
    </location>
</feature>
<dbReference type="InterPro" id="IPR039421">
    <property type="entry name" value="Type_1_exporter"/>
</dbReference>
<keyword evidence="4" id="KW-0547">Nucleotide-binding</keyword>
<feature type="transmembrane region" description="Helical" evidence="9">
    <location>
        <begin position="6"/>
        <end position="29"/>
    </location>
</feature>
<comment type="caution">
    <text evidence="12">The sequence shown here is derived from an EMBL/GenBank/DDBJ whole genome shotgun (WGS) entry which is preliminary data.</text>
</comment>
<dbReference type="Pfam" id="PF00005">
    <property type="entry name" value="ABC_tran"/>
    <property type="match status" value="1"/>
</dbReference>
<dbReference type="Proteomes" id="UP000033540">
    <property type="component" value="Unassembled WGS sequence"/>
</dbReference>
<dbReference type="Gene3D" id="1.20.1560.10">
    <property type="entry name" value="ABC transporter type 1, transmembrane domain"/>
    <property type="match status" value="1"/>
</dbReference>
<dbReference type="InterPro" id="IPR036640">
    <property type="entry name" value="ABC1_TM_sf"/>
</dbReference>
<comment type="similarity">
    <text evidence="8">Belongs to the ABC transporter superfamily. ABCB family. Heavy Metal importer (TC 3.A.1.210) subfamily.</text>
</comment>
<sequence length="804" mass="90452">MQLAVLTLALCWAYPVTIYLSYLLSRLGIALYRKHKDSTTGAWYEKHRKAAFTAIFWLQLVQCFDLAISITITGYAMSISPQVEAWWVDKEFLASNIAVFMFLAAGLLPDPDVPFSPSLSHSHAWIAGIIMEALQLAMFWYQQSPVSVLSRVEYLQLGLVMVRLVLFVAMVVLYFQPMYAWSRIQLDETEPLLGEVDSKPVRDAQHGGWLDYVVGFSTLFPFLWPSDSRRLQLRAIFCFVLLVIQRVVNILVPHQLGIVVAHLGSGTIPYQKIAIYIALRALQGQQGVIGSIRALLWIPVSQSTYRRLTSSAFEHVLSLSLEFHLGKRIGEVMSALSKGSALNTFLDGLVFQLFPMVADLWIAALYFLIQFDAFYSLIVITVTWLYLFVTIYMAKYRGRARREMVNREREMEAAKTDALMSYETVHHNSAVPHEISRFNRLVQAFQKAEYFVFFSLNLLNATQNLLFTAGVAIVCLLCAYQISADMQQVAMFVTLLTYLAQLQAPLNFFGSFYTQVQNNLVDAERMLDLFKEKPLVQDRDGAIDLTTCAGRVEFTHVNFAYDERRPALQDVSFTVEPGTSTAIVGESGSGKSTILKLLFRFYDVAAGSVRFDGVDARDMTIASLRSHLGVVPQDTILFNDTLLYNLLYARPHATMEEVYAACRAASIHDRIMSFPDGYETKVGERGLRLSGGEKQRIAIARTFLRSPQILLLDEATASLDSQTERQIQGALDNIAKGRTTITIAHRLSTITKANQIIVLHQGRIVEKGTHEELLAANGMYSQMWAKQTKAKEKKDSNATLVDIA</sequence>
<dbReference type="PROSITE" id="PS50893">
    <property type="entry name" value="ABC_TRANSPORTER_2"/>
    <property type="match status" value="1"/>
</dbReference>
<keyword evidence="2" id="KW-0813">Transport</keyword>
<dbReference type="Gene3D" id="3.40.50.300">
    <property type="entry name" value="P-loop containing nucleotide triphosphate hydrolases"/>
    <property type="match status" value="1"/>
</dbReference>
<feature type="domain" description="ABC transporter" evidence="10">
    <location>
        <begin position="552"/>
        <end position="786"/>
    </location>
</feature>
<dbReference type="FunFam" id="3.40.50.300:FF:000186">
    <property type="entry name" value="ATP-binding cassette sub-family B member 7, mitochondrial"/>
    <property type="match status" value="1"/>
</dbReference>
<evidence type="ECO:0000256" key="5">
    <source>
        <dbReference type="ARBA" id="ARBA00022840"/>
    </source>
</evidence>
<dbReference type="PANTHER" id="PTHR24221:SF651">
    <property type="entry name" value="HEAVY METAL TOLERANCE PROTEIN"/>
    <property type="match status" value="1"/>
</dbReference>
<dbReference type="SUPFAM" id="SSF52540">
    <property type="entry name" value="P-loop containing nucleoside triphosphate hydrolases"/>
    <property type="match status" value="1"/>
</dbReference>
<evidence type="ECO:0000256" key="7">
    <source>
        <dbReference type="ARBA" id="ARBA00023136"/>
    </source>
</evidence>
<keyword evidence="7 9" id="KW-0472">Membrane</keyword>
<protein>
    <submittedName>
        <fullName evidence="12">ABC transporter</fullName>
    </submittedName>
</protein>
<gene>
    <name evidence="12" type="ORF">P875_00128053</name>
</gene>
<dbReference type="InterPro" id="IPR011527">
    <property type="entry name" value="ABC1_TM_dom"/>
</dbReference>
<evidence type="ECO:0000259" key="10">
    <source>
        <dbReference type="PROSITE" id="PS50893"/>
    </source>
</evidence>
<dbReference type="SMART" id="SM00382">
    <property type="entry name" value="AAA"/>
    <property type="match status" value="1"/>
</dbReference>
<dbReference type="PANTHER" id="PTHR24221">
    <property type="entry name" value="ATP-BINDING CASSETTE SUB-FAMILY B"/>
    <property type="match status" value="1"/>
</dbReference>
<dbReference type="GO" id="GO:0016887">
    <property type="term" value="F:ATP hydrolysis activity"/>
    <property type="evidence" value="ECO:0007669"/>
    <property type="project" value="InterPro"/>
</dbReference>
<evidence type="ECO:0000313" key="12">
    <source>
        <dbReference type="EMBL" id="KJK66600.1"/>
    </source>
</evidence>
<organism evidence="12 13">
    <name type="scientific">Aspergillus parasiticus (strain ATCC 56775 / NRRL 5862 / SRRC 143 / SU-1)</name>
    <dbReference type="NCBI Taxonomy" id="1403190"/>
    <lineage>
        <taxon>Eukaryota</taxon>
        <taxon>Fungi</taxon>
        <taxon>Dikarya</taxon>
        <taxon>Ascomycota</taxon>
        <taxon>Pezizomycotina</taxon>
        <taxon>Eurotiomycetes</taxon>
        <taxon>Eurotiomycetidae</taxon>
        <taxon>Eurotiales</taxon>
        <taxon>Aspergillaceae</taxon>
        <taxon>Aspergillus</taxon>
        <taxon>Aspergillus subgen. Circumdati</taxon>
    </lineage>
</organism>
<dbReference type="InterPro" id="IPR027417">
    <property type="entry name" value="P-loop_NTPase"/>
</dbReference>
<feature type="transmembrane region" description="Helical" evidence="9">
    <location>
        <begin position="345"/>
        <end position="368"/>
    </location>
</feature>
<dbReference type="InterPro" id="IPR017871">
    <property type="entry name" value="ABC_transporter-like_CS"/>
</dbReference>
<evidence type="ECO:0000256" key="2">
    <source>
        <dbReference type="ARBA" id="ARBA00022448"/>
    </source>
</evidence>